<evidence type="ECO:0000256" key="6">
    <source>
        <dbReference type="ARBA" id="ARBA00023136"/>
    </source>
</evidence>
<dbReference type="InterPro" id="IPR037185">
    <property type="entry name" value="EmrE-like"/>
</dbReference>
<evidence type="ECO:0000259" key="8">
    <source>
        <dbReference type="Pfam" id="PF00892"/>
    </source>
</evidence>
<dbReference type="InterPro" id="IPR000620">
    <property type="entry name" value="EamA_dom"/>
</dbReference>
<dbReference type="GO" id="GO:0005886">
    <property type="term" value="C:plasma membrane"/>
    <property type="evidence" value="ECO:0007669"/>
    <property type="project" value="UniProtKB-SubCell"/>
</dbReference>
<dbReference type="AlphaFoldDB" id="A0A1E8EW00"/>
<organism evidence="9 10">
    <name type="scientific">Clostridium acetireducens DSM 10703</name>
    <dbReference type="NCBI Taxonomy" id="1121290"/>
    <lineage>
        <taxon>Bacteria</taxon>
        <taxon>Bacillati</taxon>
        <taxon>Bacillota</taxon>
        <taxon>Clostridia</taxon>
        <taxon>Eubacteriales</taxon>
        <taxon>Clostridiaceae</taxon>
        <taxon>Clostridium</taxon>
    </lineage>
</organism>
<feature type="transmembrane region" description="Helical" evidence="7">
    <location>
        <begin position="151"/>
        <end position="169"/>
    </location>
</feature>
<keyword evidence="5 7" id="KW-1133">Transmembrane helix</keyword>
<dbReference type="SUPFAM" id="SSF103481">
    <property type="entry name" value="Multidrug resistance efflux transporter EmrE"/>
    <property type="match status" value="2"/>
</dbReference>
<dbReference type="RefSeq" id="WP_070111345.1">
    <property type="nucleotide sequence ID" value="NZ_LZFO01000057.1"/>
</dbReference>
<dbReference type="EMBL" id="LZFO01000057">
    <property type="protein sequence ID" value="OFH99433.1"/>
    <property type="molecule type" value="Genomic_DNA"/>
</dbReference>
<evidence type="ECO:0000256" key="5">
    <source>
        <dbReference type="ARBA" id="ARBA00022989"/>
    </source>
</evidence>
<sequence length="300" mass="32992">MGKNKTMGTLLVIVSAVTFGSLPLFSNLAYGEGIPVSTLLFLRFFSASIILWTYIFIKNINFKISKHAFIHLALISIVGYTASSSGLFYSYKYISGSLATMIIYCYPIIVVVHEMINSKNADFKKLFCLLTTSFGLILIVCTGPVKANLIGVILAFISALGYAFFCIGLEEKETQSINSIVISAYVMTFCSIVYLLQCSITKHALFAPNYESLFYAVIIGIVCSIVPTITLYEGVKKIGVGNSVILSSFEPVFVCILGVIFLKEIITFNMVIGGLLIVSSLILLQTPITIHSFRKSRNYN</sequence>
<reference evidence="9 10" key="1">
    <citation type="submission" date="2016-06" db="EMBL/GenBank/DDBJ databases">
        <title>Genome sequence of Clostridium acetireducens DSM 10703.</title>
        <authorList>
            <person name="Poehlein A."/>
            <person name="Fluechter S."/>
            <person name="Duerre P."/>
            <person name="Daniel R."/>
        </authorList>
    </citation>
    <scope>NUCLEOTIDE SEQUENCE [LARGE SCALE GENOMIC DNA]</scope>
    <source>
        <strain evidence="9 10">DSM 10703</strain>
    </source>
</reference>
<accession>A0A1E8EW00</accession>
<feature type="transmembrane region" description="Helical" evidence="7">
    <location>
        <begin position="176"/>
        <end position="196"/>
    </location>
</feature>
<feature type="transmembrane region" description="Helical" evidence="7">
    <location>
        <begin position="212"/>
        <end position="232"/>
    </location>
</feature>
<dbReference type="PANTHER" id="PTHR32322:SF18">
    <property type="entry name" value="S-ADENOSYLMETHIONINE_S-ADENOSYLHOMOCYSTEINE TRANSPORTER"/>
    <property type="match status" value="1"/>
</dbReference>
<evidence type="ECO:0000256" key="4">
    <source>
        <dbReference type="ARBA" id="ARBA00022692"/>
    </source>
</evidence>
<keyword evidence="6 7" id="KW-0472">Membrane</keyword>
<evidence type="ECO:0000313" key="10">
    <source>
        <dbReference type="Proteomes" id="UP000175744"/>
    </source>
</evidence>
<proteinExistence type="inferred from homology"/>
<evidence type="ECO:0000256" key="1">
    <source>
        <dbReference type="ARBA" id="ARBA00004651"/>
    </source>
</evidence>
<feature type="domain" description="EamA" evidence="8">
    <location>
        <begin position="150"/>
        <end position="284"/>
    </location>
</feature>
<feature type="domain" description="EamA" evidence="8">
    <location>
        <begin position="7"/>
        <end position="140"/>
    </location>
</feature>
<name>A0A1E8EW00_9CLOT</name>
<evidence type="ECO:0000313" key="9">
    <source>
        <dbReference type="EMBL" id="OFH99433.1"/>
    </source>
</evidence>
<evidence type="ECO:0000256" key="7">
    <source>
        <dbReference type="SAM" id="Phobius"/>
    </source>
</evidence>
<feature type="transmembrane region" description="Helical" evidence="7">
    <location>
        <begin position="94"/>
        <end position="114"/>
    </location>
</feature>
<feature type="transmembrane region" description="Helical" evidence="7">
    <location>
        <begin position="69"/>
        <end position="88"/>
    </location>
</feature>
<evidence type="ECO:0000256" key="3">
    <source>
        <dbReference type="ARBA" id="ARBA00022475"/>
    </source>
</evidence>
<gene>
    <name evidence="9" type="ORF">CLOACE_22490</name>
</gene>
<feature type="transmembrane region" description="Helical" evidence="7">
    <location>
        <begin position="126"/>
        <end position="145"/>
    </location>
</feature>
<dbReference type="Pfam" id="PF00892">
    <property type="entry name" value="EamA"/>
    <property type="match status" value="2"/>
</dbReference>
<dbReference type="PANTHER" id="PTHR32322">
    <property type="entry name" value="INNER MEMBRANE TRANSPORTER"/>
    <property type="match status" value="1"/>
</dbReference>
<dbReference type="InterPro" id="IPR050638">
    <property type="entry name" value="AA-Vitamin_Transporters"/>
</dbReference>
<comment type="caution">
    <text evidence="9">The sequence shown here is derived from an EMBL/GenBank/DDBJ whole genome shotgun (WGS) entry which is preliminary data.</text>
</comment>
<protein>
    <submittedName>
        <fullName evidence="9">EamA-like transporter family protein</fullName>
    </submittedName>
</protein>
<keyword evidence="4 7" id="KW-0812">Transmembrane</keyword>
<keyword evidence="3" id="KW-1003">Cell membrane</keyword>
<comment type="similarity">
    <text evidence="2">Belongs to the EamA transporter family.</text>
</comment>
<keyword evidence="10" id="KW-1185">Reference proteome</keyword>
<comment type="subcellular location">
    <subcellularLocation>
        <location evidence="1">Cell membrane</location>
        <topology evidence="1">Multi-pass membrane protein</topology>
    </subcellularLocation>
</comment>
<feature type="transmembrane region" description="Helical" evidence="7">
    <location>
        <begin position="268"/>
        <end position="290"/>
    </location>
</feature>
<feature type="transmembrane region" description="Helical" evidence="7">
    <location>
        <begin position="244"/>
        <end position="262"/>
    </location>
</feature>
<feature type="transmembrane region" description="Helical" evidence="7">
    <location>
        <begin position="41"/>
        <end position="57"/>
    </location>
</feature>
<dbReference type="OrthoDB" id="9808556at2"/>
<evidence type="ECO:0000256" key="2">
    <source>
        <dbReference type="ARBA" id="ARBA00007362"/>
    </source>
</evidence>
<dbReference type="Proteomes" id="UP000175744">
    <property type="component" value="Unassembled WGS sequence"/>
</dbReference>